<dbReference type="Pfam" id="PF25990">
    <property type="entry name" value="Beta-barrel_YknX"/>
    <property type="match status" value="1"/>
</dbReference>
<dbReference type="PANTHER" id="PTHR30469">
    <property type="entry name" value="MULTIDRUG RESISTANCE PROTEIN MDTA"/>
    <property type="match status" value="1"/>
</dbReference>
<dbReference type="InterPro" id="IPR006143">
    <property type="entry name" value="RND_pump_MFP"/>
</dbReference>
<dbReference type="Gene3D" id="2.40.30.170">
    <property type="match status" value="1"/>
</dbReference>
<dbReference type="EMBL" id="BOSM01000004">
    <property type="protein sequence ID" value="GIP59006.1"/>
    <property type="molecule type" value="Genomic_DNA"/>
</dbReference>
<dbReference type="InterPro" id="IPR058637">
    <property type="entry name" value="YknX-like_C"/>
</dbReference>
<feature type="domain" description="YknX-like C-terminal permuted SH3-like" evidence="4">
    <location>
        <begin position="303"/>
        <end position="369"/>
    </location>
</feature>
<evidence type="ECO:0000259" key="3">
    <source>
        <dbReference type="Pfam" id="PF25984"/>
    </source>
</evidence>
<dbReference type="Pfam" id="PF25989">
    <property type="entry name" value="YknX_C"/>
    <property type="match status" value="1"/>
</dbReference>
<feature type="domain" description="YknX-like barrel-sandwich hybrid" evidence="3">
    <location>
        <begin position="63"/>
        <end position="209"/>
    </location>
</feature>
<feature type="domain" description="YknX-like beta-barrel" evidence="5">
    <location>
        <begin position="214"/>
        <end position="294"/>
    </location>
</feature>
<evidence type="ECO:0000259" key="4">
    <source>
        <dbReference type="Pfam" id="PF25989"/>
    </source>
</evidence>
<protein>
    <submittedName>
        <fullName evidence="7">Efflux RND transporter periplasmic adaptor subunit</fullName>
    </submittedName>
</protein>
<evidence type="ECO:0000259" key="5">
    <source>
        <dbReference type="Pfam" id="PF25990"/>
    </source>
</evidence>
<proteinExistence type="inferred from homology"/>
<dbReference type="GO" id="GO:0015562">
    <property type="term" value="F:efflux transmembrane transporter activity"/>
    <property type="evidence" value="ECO:0007669"/>
    <property type="project" value="TreeGrafter"/>
</dbReference>
<dbReference type="GO" id="GO:1990281">
    <property type="term" value="C:efflux pump complex"/>
    <property type="evidence" value="ECO:0007669"/>
    <property type="project" value="TreeGrafter"/>
</dbReference>
<evidence type="ECO:0000313" key="6">
    <source>
        <dbReference type="EMBL" id="GIP59006.1"/>
    </source>
</evidence>
<sequence length="372" mass="41963">MKIKWILASAIILFLLINTYLIITREAPRNTIISNNNIFTVSSQSLSETTLISGVFEYEEEELIYVDKTLGEIQNILVSEGQSVKIGTPLFEYNSESIAKQKRQIELERRRLHLQTEMNRRQISEMEAQFKEEVIAKGPDEAKSYNIGQLQDLQLQVELSEVELKTLEMDLEELDAKESSLLVKSSIDGTVRAVNAHPRSSDAPPVVHITSDSYVIRGTINEFDSVRVRPGQSVWIKSKALPDHKWNGKLQHIGSIPNKPESGESGTISKYPFIVTLEEPNSSLLPGYHVYIGIEETGLQQPLSIPSSAIVRKEDKTHVYVLEGDSIRLREVTTGNVNGEHIDIVDGILEGDRILLEPSNHWDEEEEVEIHD</sequence>
<keyword evidence="9" id="KW-1185">Reference proteome</keyword>
<evidence type="ECO:0000256" key="2">
    <source>
        <dbReference type="SAM" id="Coils"/>
    </source>
</evidence>
<organism evidence="7 8">
    <name type="scientific">Paenibacillus woosongensis</name>
    <dbReference type="NCBI Taxonomy" id="307580"/>
    <lineage>
        <taxon>Bacteria</taxon>
        <taxon>Bacillati</taxon>
        <taxon>Bacillota</taxon>
        <taxon>Bacilli</taxon>
        <taxon>Bacillales</taxon>
        <taxon>Paenibacillaceae</taxon>
        <taxon>Paenibacillus</taxon>
    </lineage>
</organism>
<reference evidence="7 8" key="1">
    <citation type="submission" date="2019-11" db="EMBL/GenBank/DDBJ databases">
        <title>Draft genome sequences of five Paenibacillus species of dairy origin.</title>
        <authorList>
            <person name="Olajide A.M."/>
            <person name="Chen S."/>
            <person name="Lapointe G."/>
        </authorList>
    </citation>
    <scope>NUCLEOTIDE SEQUENCE [LARGE SCALE GENOMIC DNA]</scope>
    <source>
        <strain evidence="7 8">12CR55</strain>
    </source>
</reference>
<evidence type="ECO:0000256" key="1">
    <source>
        <dbReference type="ARBA" id="ARBA00009477"/>
    </source>
</evidence>
<accession>A0A7X2Z6F0</accession>
<name>A0A7X2Z6F0_9BACL</name>
<comment type="caution">
    <text evidence="7">The sequence shown here is derived from an EMBL/GenBank/DDBJ whole genome shotgun (WGS) entry which is preliminary data.</text>
</comment>
<comment type="similarity">
    <text evidence="1">Belongs to the membrane fusion protein (MFP) (TC 8.A.1) family.</text>
</comment>
<gene>
    <name evidence="7" type="ORF">GNP95_22435</name>
    <name evidence="6" type="ORF">J15TS10_28200</name>
</gene>
<dbReference type="AlphaFoldDB" id="A0A7X2Z6F0"/>
<keyword evidence="2" id="KW-0175">Coiled coil</keyword>
<dbReference type="RefSeq" id="WP_155613083.1">
    <property type="nucleotide sequence ID" value="NZ_BOSM01000004.1"/>
</dbReference>
<dbReference type="Pfam" id="PF25984">
    <property type="entry name" value="BSH_YknX"/>
    <property type="match status" value="1"/>
</dbReference>
<evidence type="ECO:0000313" key="8">
    <source>
        <dbReference type="Proteomes" id="UP000447876"/>
    </source>
</evidence>
<dbReference type="InterPro" id="IPR058639">
    <property type="entry name" value="BSH_YknX-like"/>
</dbReference>
<feature type="coiled-coil region" evidence="2">
    <location>
        <begin position="150"/>
        <end position="184"/>
    </location>
</feature>
<dbReference type="PANTHER" id="PTHR30469:SF15">
    <property type="entry name" value="HLYD FAMILY OF SECRETION PROTEINS"/>
    <property type="match status" value="1"/>
</dbReference>
<dbReference type="NCBIfam" id="TIGR01730">
    <property type="entry name" value="RND_mfp"/>
    <property type="match status" value="1"/>
</dbReference>
<dbReference type="InterPro" id="IPR058636">
    <property type="entry name" value="Beta-barrel_YknX"/>
</dbReference>
<dbReference type="OrthoDB" id="2023301at2"/>
<evidence type="ECO:0000313" key="7">
    <source>
        <dbReference type="EMBL" id="MUG47711.1"/>
    </source>
</evidence>
<evidence type="ECO:0000313" key="9">
    <source>
        <dbReference type="Proteomes" id="UP000681290"/>
    </source>
</evidence>
<reference evidence="6 9" key="2">
    <citation type="submission" date="2021-03" db="EMBL/GenBank/DDBJ databases">
        <title>Antimicrobial resistance genes in bacteria isolated from Japanese honey, and their potential for conferring macrolide and lincosamide resistance in the American foulbrood pathogen Paenibacillus larvae.</title>
        <authorList>
            <person name="Okamoto M."/>
            <person name="Kumagai M."/>
            <person name="Kanamori H."/>
            <person name="Takamatsu D."/>
        </authorList>
    </citation>
    <scope>NUCLEOTIDE SEQUENCE [LARGE SCALE GENOMIC DNA]</scope>
    <source>
        <strain evidence="6 9">J15TS10</strain>
    </source>
</reference>
<dbReference type="Gene3D" id="2.40.420.20">
    <property type="match status" value="1"/>
</dbReference>
<dbReference type="Proteomes" id="UP000681290">
    <property type="component" value="Unassembled WGS sequence"/>
</dbReference>
<dbReference type="EMBL" id="WNZW01000015">
    <property type="protein sequence ID" value="MUG47711.1"/>
    <property type="molecule type" value="Genomic_DNA"/>
</dbReference>
<dbReference type="Proteomes" id="UP000447876">
    <property type="component" value="Unassembled WGS sequence"/>
</dbReference>